<feature type="region of interest" description="Disordered" evidence="1">
    <location>
        <begin position="32"/>
        <end position="62"/>
    </location>
</feature>
<dbReference type="Proteomes" id="UP000011744">
    <property type="component" value="Unassembled WGS sequence"/>
</dbReference>
<sequence length="382" mass="41197">MITRLLAVSALALLVPLMAEAQTVGAKVPPYQAPAKAAPPARDGGEALDAAAPRPNPFKPQDDVIDRFRDAYAQGGRPRLAIWWNRQLSDTLAQWYSETRTVTADKSSNSTEGDLSLKQSGAKQSVTETQRRAGDSAERPARDETWDWEFQDGFLSPFLQADANVVDRTMITRIMGAGAEEIDPKTVEVMAMQGMADVMVEVLVADSARSTTGYELRARILDVKSGRVLAMVNSRALKEWQKTDKAAATSSGFELPDEDDESFGPERADQRYKATSSGFERKRKPPKLAVIAHNLATNVMSAMLPRLEGGAVPVAKTTDPAAPTPITPPQAAKPAPNQSAVPLPDVEAKPLPAPDKPAKVEAQNVETGPAAEEPPMPRPTKQ</sequence>
<keyword evidence="4" id="KW-1185">Reference proteome</keyword>
<reference evidence="3 4" key="1">
    <citation type="journal article" date="2014" name="Genome Announc.">
        <title>Draft Genome Sequence of Magnetospirillum sp. Strain SO-1, a Freshwater Magnetotactic Bacterium Isolated from the Ol'khovka River, Russia.</title>
        <authorList>
            <person name="Grouzdev D.S."/>
            <person name="Dziuba M.V."/>
            <person name="Sukhacheva M.S."/>
            <person name="Mardanov A.V."/>
            <person name="Beletskiy A.V."/>
            <person name="Kuznetsov B.B."/>
            <person name="Skryabin K.G."/>
        </authorList>
    </citation>
    <scope>NUCLEOTIDE SEQUENCE [LARGE SCALE GENOMIC DNA]</scope>
    <source>
        <strain evidence="3 4">SO-1</strain>
    </source>
</reference>
<evidence type="ECO:0008006" key="5">
    <source>
        <dbReference type="Google" id="ProtNLM"/>
    </source>
</evidence>
<proteinExistence type="predicted"/>
<feature type="region of interest" description="Disordered" evidence="1">
    <location>
        <begin position="101"/>
        <end position="143"/>
    </location>
</feature>
<dbReference type="EMBL" id="AONQ01000009">
    <property type="protein sequence ID" value="EME71080.1"/>
    <property type="molecule type" value="Genomic_DNA"/>
</dbReference>
<evidence type="ECO:0000313" key="4">
    <source>
        <dbReference type="Proteomes" id="UP000011744"/>
    </source>
</evidence>
<evidence type="ECO:0000313" key="3">
    <source>
        <dbReference type="EMBL" id="EME71080.1"/>
    </source>
</evidence>
<feature type="compositionally biased region" description="Low complexity" evidence="1">
    <location>
        <begin position="32"/>
        <end position="41"/>
    </location>
</feature>
<feature type="region of interest" description="Disordered" evidence="1">
    <location>
        <begin position="243"/>
        <end position="282"/>
    </location>
</feature>
<dbReference type="AlphaFoldDB" id="M2Z9J9"/>
<feature type="compositionally biased region" description="Basic and acidic residues" evidence="1">
    <location>
        <begin position="129"/>
        <end position="143"/>
    </location>
</feature>
<dbReference type="OrthoDB" id="6848942at2"/>
<organism evidence="3 4">
    <name type="scientific">Paramagnetospirillum caucaseum</name>
    <dbReference type="NCBI Taxonomy" id="1244869"/>
    <lineage>
        <taxon>Bacteria</taxon>
        <taxon>Pseudomonadati</taxon>
        <taxon>Pseudomonadota</taxon>
        <taxon>Alphaproteobacteria</taxon>
        <taxon>Rhodospirillales</taxon>
        <taxon>Magnetospirillaceae</taxon>
        <taxon>Paramagnetospirillum</taxon>
    </lineage>
</organism>
<gene>
    <name evidence="3" type="ORF">H261_04942</name>
</gene>
<feature type="chain" id="PRO_5004030780" description="FlgO domain-containing protein" evidence="2">
    <location>
        <begin position="22"/>
        <end position="382"/>
    </location>
</feature>
<comment type="caution">
    <text evidence="3">The sequence shown here is derived from an EMBL/GenBank/DDBJ whole genome shotgun (WGS) entry which is preliminary data.</text>
</comment>
<evidence type="ECO:0000256" key="1">
    <source>
        <dbReference type="SAM" id="MobiDB-lite"/>
    </source>
</evidence>
<dbReference type="PATRIC" id="fig|1244869.3.peg.993"/>
<feature type="compositionally biased region" description="Pro residues" evidence="1">
    <location>
        <begin position="372"/>
        <end position="382"/>
    </location>
</feature>
<feature type="compositionally biased region" description="Polar residues" evidence="1">
    <location>
        <begin position="101"/>
        <end position="128"/>
    </location>
</feature>
<dbReference type="STRING" id="1244869.H261_04942"/>
<accession>M2Z9J9</accession>
<protein>
    <recommendedName>
        <fullName evidence="5">FlgO domain-containing protein</fullName>
    </recommendedName>
</protein>
<dbReference type="eggNOG" id="ENOG503371T">
    <property type="taxonomic scope" value="Bacteria"/>
</dbReference>
<feature type="signal peptide" evidence="2">
    <location>
        <begin position="1"/>
        <end position="21"/>
    </location>
</feature>
<dbReference type="RefSeq" id="WP_008614980.1">
    <property type="nucleotide sequence ID" value="NZ_AONQ01000009.1"/>
</dbReference>
<name>M2Z9J9_9PROT</name>
<keyword evidence="2" id="KW-0732">Signal</keyword>
<evidence type="ECO:0000256" key="2">
    <source>
        <dbReference type="SAM" id="SignalP"/>
    </source>
</evidence>
<feature type="region of interest" description="Disordered" evidence="1">
    <location>
        <begin position="314"/>
        <end position="382"/>
    </location>
</feature>